<accession>A0A3R9MQC6</accession>
<sequence>MAEQLTAPAGPVSIYAEASPNPESMKFVLNAQLLADGVSVDYPNLEAAANSPLAQELFNFDYVGRVFIAQNFVTVTKTTDHQWAQLIPELRTFLKSYVEASGPIFTVDPAAEQKAAQQAAASGSANSSEADQQTSQKIIDLLDNYVRPAVEQDGGNITFKSYHEGIVTVNLQGSCSGCPSATVTLKSGIENLLKRMVPEVKEVVAEGITAQH</sequence>
<evidence type="ECO:0000259" key="2">
    <source>
        <dbReference type="SMART" id="SM00932"/>
    </source>
</evidence>
<dbReference type="Pfam" id="PF01106">
    <property type="entry name" value="NifU"/>
    <property type="match status" value="1"/>
</dbReference>
<organism evidence="3 4">
    <name type="scientific">Hymenobacter perfusus</name>
    <dbReference type="NCBI Taxonomy" id="1236770"/>
    <lineage>
        <taxon>Bacteria</taxon>
        <taxon>Pseudomonadati</taxon>
        <taxon>Bacteroidota</taxon>
        <taxon>Cytophagia</taxon>
        <taxon>Cytophagales</taxon>
        <taxon>Hymenobacteraceae</taxon>
        <taxon>Hymenobacter</taxon>
    </lineage>
</organism>
<protein>
    <submittedName>
        <fullName evidence="3">NifU family protein</fullName>
    </submittedName>
</protein>
<gene>
    <name evidence="3" type="ORF">EI293_01775</name>
</gene>
<reference evidence="3 4" key="1">
    <citation type="submission" date="2018-12" db="EMBL/GenBank/DDBJ databases">
        <authorList>
            <person name="Feng G."/>
            <person name="Zhu H."/>
        </authorList>
    </citation>
    <scope>NUCLEOTIDE SEQUENCE [LARGE SCALE GENOMIC DNA]</scope>
    <source>
        <strain evidence="3 4">LMG 26000</strain>
    </source>
</reference>
<dbReference type="GO" id="GO:0051536">
    <property type="term" value="F:iron-sulfur cluster binding"/>
    <property type="evidence" value="ECO:0007669"/>
    <property type="project" value="InterPro"/>
</dbReference>
<dbReference type="GO" id="GO:0016226">
    <property type="term" value="P:iron-sulfur cluster assembly"/>
    <property type="evidence" value="ECO:0007669"/>
    <property type="project" value="InterPro"/>
</dbReference>
<dbReference type="InterPro" id="IPR035433">
    <property type="entry name" value="NFU1-like"/>
</dbReference>
<dbReference type="InterPro" id="IPR001075">
    <property type="entry name" value="NIF_FeS_clus_asmbl_NifU_C"/>
</dbReference>
<dbReference type="RefSeq" id="WP_044016228.1">
    <property type="nucleotide sequence ID" value="NZ_RWIU01000001.1"/>
</dbReference>
<comment type="similarity">
    <text evidence="1">Belongs to the NifU family.</text>
</comment>
<dbReference type="Pfam" id="PF08712">
    <property type="entry name" value="Nfu_N"/>
    <property type="match status" value="1"/>
</dbReference>
<dbReference type="SMART" id="SM00932">
    <property type="entry name" value="Nfu_N"/>
    <property type="match status" value="1"/>
</dbReference>
<dbReference type="Gene3D" id="3.30.1370.70">
    <property type="entry name" value="Scaffold protein Nfu/NifU, N-terminal domain"/>
    <property type="match status" value="1"/>
</dbReference>
<proteinExistence type="inferred from homology"/>
<dbReference type="SUPFAM" id="SSF117916">
    <property type="entry name" value="Fe-S cluster assembly (FSCA) domain-like"/>
    <property type="match status" value="1"/>
</dbReference>
<dbReference type="PANTHER" id="PTHR11178">
    <property type="entry name" value="IRON-SULFUR CLUSTER SCAFFOLD PROTEIN NFU-RELATED"/>
    <property type="match status" value="1"/>
</dbReference>
<comment type="caution">
    <text evidence="3">The sequence shown here is derived from an EMBL/GenBank/DDBJ whole genome shotgun (WGS) entry which is preliminary data.</text>
</comment>
<dbReference type="Proteomes" id="UP000270291">
    <property type="component" value="Unassembled WGS sequence"/>
</dbReference>
<dbReference type="PANTHER" id="PTHR11178:SF1">
    <property type="entry name" value="NFU1 IRON-SULFUR CLUSTER SCAFFOLD HOMOLOG, MITOCHONDRIAL"/>
    <property type="match status" value="1"/>
</dbReference>
<dbReference type="OrthoDB" id="9796965at2"/>
<dbReference type="InterPro" id="IPR034904">
    <property type="entry name" value="FSCA_dom_sf"/>
</dbReference>
<dbReference type="EMBL" id="RWIU01000001">
    <property type="protein sequence ID" value="RSK45927.1"/>
    <property type="molecule type" value="Genomic_DNA"/>
</dbReference>
<keyword evidence="4" id="KW-1185">Reference proteome</keyword>
<feature type="domain" description="Scaffold protein Nfu/NifU N-terminal" evidence="2">
    <location>
        <begin position="14"/>
        <end position="101"/>
    </location>
</feature>
<dbReference type="SUPFAM" id="SSF110836">
    <property type="entry name" value="Hypothetical protein SAV1430"/>
    <property type="match status" value="1"/>
</dbReference>
<evidence type="ECO:0000313" key="3">
    <source>
        <dbReference type="EMBL" id="RSK45927.1"/>
    </source>
</evidence>
<evidence type="ECO:0000313" key="4">
    <source>
        <dbReference type="Proteomes" id="UP000270291"/>
    </source>
</evidence>
<dbReference type="InterPro" id="IPR036498">
    <property type="entry name" value="Nfu/NifU_N_sf"/>
</dbReference>
<name>A0A3R9MQC6_9BACT</name>
<dbReference type="PIRSF" id="PIRSF036773">
    <property type="entry name" value="HIRIP5"/>
    <property type="match status" value="1"/>
</dbReference>
<evidence type="ECO:0000256" key="1">
    <source>
        <dbReference type="ARBA" id="ARBA00006420"/>
    </source>
</evidence>
<dbReference type="GO" id="GO:0005506">
    <property type="term" value="F:iron ion binding"/>
    <property type="evidence" value="ECO:0007669"/>
    <property type="project" value="InterPro"/>
</dbReference>
<dbReference type="AlphaFoldDB" id="A0A3R9MQC6"/>
<dbReference type="InterPro" id="IPR014824">
    <property type="entry name" value="Nfu/NifU_N"/>
</dbReference>
<dbReference type="Gene3D" id="3.30.300.130">
    <property type="entry name" value="Fe-S cluster assembly (FSCA)"/>
    <property type="match status" value="1"/>
</dbReference>